<comment type="catalytic activity">
    <reaction evidence="1">
        <text>S-ubiquitinyl-[E2 ubiquitin-conjugating enzyme]-L-cysteine + [acceptor protein]-L-lysine = [E2 ubiquitin-conjugating enzyme]-L-cysteine + N(6)-ubiquitinyl-[acceptor protein]-L-lysine.</text>
        <dbReference type="EC" id="2.3.2.27"/>
    </reaction>
</comment>
<comment type="caution">
    <text evidence="5">The sequence shown here is derived from an EMBL/GenBank/DDBJ whole genome shotgun (WGS) entry which is preliminary data.</text>
</comment>
<dbReference type="GO" id="GO:0061630">
    <property type="term" value="F:ubiquitin protein ligase activity"/>
    <property type="evidence" value="ECO:0007669"/>
    <property type="project" value="UniProtKB-EC"/>
</dbReference>
<evidence type="ECO:0000256" key="2">
    <source>
        <dbReference type="ARBA" id="ARBA00012483"/>
    </source>
</evidence>
<name>A0AAV1YE67_LUPLU</name>
<dbReference type="AlphaFoldDB" id="A0AAV1YE67"/>
<evidence type="ECO:0000256" key="4">
    <source>
        <dbReference type="SAM" id="MobiDB-lite"/>
    </source>
</evidence>
<keyword evidence="3" id="KW-0833">Ubl conjugation pathway</keyword>
<evidence type="ECO:0000256" key="1">
    <source>
        <dbReference type="ARBA" id="ARBA00000900"/>
    </source>
</evidence>
<dbReference type="EC" id="2.3.2.27" evidence="2"/>
<accession>A0AAV1YE67</accession>
<feature type="region of interest" description="Disordered" evidence="4">
    <location>
        <begin position="48"/>
        <end position="79"/>
    </location>
</feature>
<evidence type="ECO:0000256" key="3">
    <source>
        <dbReference type="ARBA" id="ARBA00022786"/>
    </source>
</evidence>
<gene>
    <name evidence="5" type="ORF">LLUT_LOCUS33175</name>
</gene>
<protein>
    <recommendedName>
        <fullName evidence="2">RING-type E3 ubiquitin transferase</fullName>
        <ecNumber evidence="2">2.3.2.27</ecNumber>
    </recommendedName>
</protein>
<organism evidence="5 6">
    <name type="scientific">Lupinus luteus</name>
    <name type="common">European yellow lupine</name>
    <dbReference type="NCBI Taxonomy" id="3873"/>
    <lineage>
        <taxon>Eukaryota</taxon>
        <taxon>Viridiplantae</taxon>
        <taxon>Streptophyta</taxon>
        <taxon>Embryophyta</taxon>
        <taxon>Tracheophyta</taxon>
        <taxon>Spermatophyta</taxon>
        <taxon>Magnoliopsida</taxon>
        <taxon>eudicotyledons</taxon>
        <taxon>Gunneridae</taxon>
        <taxon>Pentapetalae</taxon>
        <taxon>rosids</taxon>
        <taxon>fabids</taxon>
        <taxon>Fabales</taxon>
        <taxon>Fabaceae</taxon>
        <taxon>Papilionoideae</taxon>
        <taxon>50 kb inversion clade</taxon>
        <taxon>genistoids sensu lato</taxon>
        <taxon>core genistoids</taxon>
        <taxon>Genisteae</taxon>
        <taxon>Lupinus</taxon>
    </lineage>
</organism>
<dbReference type="Proteomes" id="UP001497480">
    <property type="component" value="Unassembled WGS sequence"/>
</dbReference>
<keyword evidence="6" id="KW-1185">Reference proteome</keyword>
<proteinExistence type="predicted"/>
<evidence type="ECO:0000313" key="5">
    <source>
        <dbReference type="EMBL" id="CAL0332115.1"/>
    </source>
</evidence>
<sequence length="79" mass="8937">MAVKCAELRRKDRPDLGKEILPELNKLREFAEERMCPIFLGGRLSCTNSTASSPNNTQPSIQQDVLSNPHHDVETEEED</sequence>
<feature type="compositionally biased region" description="Polar residues" evidence="4">
    <location>
        <begin position="48"/>
        <end position="66"/>
    </location>
</feature>
<reference evidence="5 6" key="1">
    <citation type="submission" date="2024-03" db="EMBL/GenBank/DDBJ databases">
        <authorList>
            <person name="Martinez-Hernandez J."/>
        </authorList>
    </citation>
    <scope>NUCLEOTIDE SEQUENCE [LARGE SCALE GENOMIC DNA]</scope>
</reference>
<dbReference type="PANTHER" id="PTHR45647:SF132">
    <property type="entry name" value="KINASE WITH ADENINE NUCLEOTIDE ALPHA HYDROLASES-LIKE DOMAIN-CONTAINING PROTEIN"/>
    <property type="match status" value="1"/>
</dbReference>
<dbReference type="PANTHER" id="PTHR45647">
    <property type="entry name" value="OS02G0152300 PROTEIN"/>
    <property type="match status" value="1"/>
</dbReference>
<dbReference type="InterPro" id="IPR051348">
    <property type="entry name" value="U-box_ubiquitin_ligases"/>
</dbReference>
<dbReference type="EMBL" id="CAXHTB010000024">
    <property type="protein sequence ID" value="CAL0332115.1"/>
    <property type="molecule type" value="Genomic_DNA"/>
</dbReference>
<evidence type="ECO:0000313" key="6">
    <source>
        <dbReference type="Proteomes" id="UP001497480"/>
    </source>
</evidence>